<dbReference type="PROSITE" id="PS50042">
    <property type="entry name" value="CNMP_BINDING_3"/>
    <property type="match status" value="1"/>
</dbReference>
<keyword evidence="3" id="KW-0813">Transport</keyword>
<dbReference type="InterPro" id="IPR018490">
    <property type="entry name" value="cNMP-bd_dom_sf"/>
</dbReference>
<evidence type="ECO:0000256" key="1">
    <source>
        <dbReference type="ARBA" id="ARBA00004141"/>
    </source>
</evidence>
<feature type="region of interest" description="Disordered" evidence="11">
    <location>
        <begin position="112"/>
        <end position="131"/>
    </location>
</feature>
<feature type="compositionally biased region" description="Polar residues" evidence="11">
    <location>
        <begin position="1231"/>
        <end position="1247"/>
    </location>
</feature>
<evidence type="ECO:0000256" key="5">
    <source>
        <dbReference type="ARBA" id="ARBA00022826"/>
    </source>
</evidence>
<evidence type="ECO:0000256" key="9">
    <source>
        <dbReference type="ARBA" id="ARBA00023136"/>
    </source>
</evidence>
<feature type="compositionally biased region" description="Low complexity" evidence="11">
    <location>
        <begin position="1594"/>
        <end position="1607"/>
    </location>
</feature>
<comment type="caution">
    <text evidence="14">The sequence shown here is derived from an EMBL/GenBank/DDBJ whole genome shotgun (WGS) entry which is preliminary data.</text>
</comment>
<feature type="compositionally biased region" description="Low complexity" evidence="11">
    <location>
        <begin position="591"/>
        <end position="608"/>
    </location>
</feature>
<evidence type="ECO:0000313" key="14">
    <source>
        <dbReference type="EMBL" id="KAG2493568.1"/>
    </source>
</evidence>
<keyword evidence="9 12" id="KW-0472">Membrane</keyword>
<evidence type="ECO:0000256" key="7">
    <source>
        <dbReference type="ARBA" id="ARBA00022989"/>
    </source>
</evidence>
<dbReference type="Pfam" id="PF00023">
    <property type="entry name" value="Ank"/>
    <property type="match status" value="1"/>
</dbReference>
<feature type="region of interest" description="Disordered" evidence="11">
    <location>
        <begin position="566"/>
        <end position="608"/>
    </location>
</feature>
<keyword evidence="10" id="KW-0040">ANK repeat</keyword>
<dbReference type="Gene3D" id="1.10.287.70">
    <property type="match status" value="1"/>
</dbReference>
<organism evidence="14 15">
    <name type="scientific">Edaphochlamys debaryana</name>
    <dbReference type="NCBI Taxonomy" id="47281"/>
    <lineage>
        <taxon>Eukaryota</taxon>
        <taxon>Viridiplantae</taxon>
        <taxon>Chlorophyta</taxon>
        <taxon>core chlorophytes</taxon>
        <taxon>Chlorophyceae</taxon>
        <taxon>CS clade</taxon>
        <taxon>Chlamydomonadales</taxon>
        <taxon>Chlamydomonadales incertae sedis</taxon>
        <taxon>Edaphochlamys</taxon>
    </lineage>
</organism>
<name>A0A835Y2P1_9CHLO</name>
<dbReference type="OrthoDB" id="2012993at2759"/>
<evidence type="ECO:0000313" key="15">
    <source>
        <dbReference type="Proteomes" id="UP000612055"/>
    </source>
</evidence>
<gene>
    <name evidence="14" type="ORF">HYH03_008087</name>
</gene>
<dbReference type="GO" id="GO:0034702">
    <property type="term" value="C:monoatomic ion channel complex"/>
    <property type="evidence" value="ECO:0007669"/>
    <property type="project" value="UniProtKB-KW"/>
</dbReference>
<keyword evidence="5" id="KW-0631">Potassium channel</keyword>
<feature type="region of interest" description="Disordered" evidence="11">
    <location>
        <begin position="1320"/>
        <end position="1344"/>
    </location>
</feature>
<dbReference type="InterPro" id="IPR002110">
    <property type="entry name" value="Ankyrin_rpt"/>
</dbReference>
<accession>A0A835Y2P1</accession>
<feature type="repeat" description="ANK" evidence="10">
    <location>
        <begin position="808"/>
        <end position="840"/>
    </location>
</feature>
<evidence type="ECO:0000256" key="11">
    <source>
        <dbReference type="SAM" id="MobiDB-lite"/>
    </source>
</evidence>
<feature type="transmembrane region" description="Helical" evidence="12">
    <location>
        <begin position="175"/>
        <end position="195"/>
    </location>
</feature>
<dbReference type="SMART" id="SM00248">
    <property type="entry name" value="ANK"/>
    <property type="match status" value="3"/>
</dbReference>
<proteinExistence type="inferred from homology"/>
<keyword evidence="4 12" id="KW-0812">Transmembrane</keyword>
<dbReference type="Gene3D" id="2.60.120.10">
    <property type="entry name" value="Jelly Rolls"/>
    <property type="match status" value="1"/>
</dbReference>
<evidence type="ECO:0000256" key="12">
    <source>
        <dbReference type="SAM" id="Phobius"/>
    </source>
</evidence>
<dbReference type="InterPro" id="IPR005821">
    <property type="entry name" value="Ion_trans_dom"/>
</dbReference>
<keyword evidence="6" id="KW-0407">Ion channel</keyword>
<keyword evidence="6" id="KW-0851">Voltage-gated channel</keyword>
<feature type="repeat" description="ANK" evidence="10">
    <location>
        <begin position="1097"/>
        <end position="1130"/>
    </location>
</feature>
<feature type="compositionally biased region" description="Low complexity" evidence="11">
    <location>
        <begin position="1508"/>
        <end position="1518"/>
    </location>
</feature>
<dbReference type="Gene3D" id="1.10.287.630">
    <property type="entry name" value="Helix hairpin bin"/>
    <property type="match status" value="1"/>
</dbReference>
<keyword evidence="8" id="KW-0406">Ion transport</keyword>
<feature type="region of interest" description="Disordered" evidence="11">
    <location>
        <begin position="54"/>
        <end position="91"/>
    </location>
</feature>
<feature type="compositionally biased region" description="Gly residues" evidence="11">
    <location>
        <begin position="1519"/>
        <end position="1535"/>
    </location>
</feature>
<comment type="similarity">
    <text evidence="2">Belongs to the potassium channel family. Plant (TC 1.A.1.4) subfamily.</text>
</comment>
<evidence type="ECO:0000259" key="13">
    <source>
        <dbReference type="PROSITE" id="PS50042"/>
    </source>
</evidence>
<feature type="compositionally biased region" description="Low complexity" evidence="11">
    <location>
        <begin position="1614"/>
        <end position="1645"/>
    </location>
</feature>
<dbReference type="SUPFAM" id="SSF51206">
    <property type="entry name" value="cAMP-binding domain-like"/>
    <property type="match status" value="1"/>
</dbReference>
<dbReference type="PROSITE" id="PS50088">
    <property type="entry name" value="ANK_REPEAT"/>
    <property type="match status" value="2"/>
</dbReference>
<dbReference type="PANTHER" id="PTHR45743">
    <property type="entry name" value="POTASSIUM CHANNEL AKT1"/>
    <property type="match status" value="1"/>
</dbReference>
<dbReference type="PROSITE" id="PS50297">
    <property type="entry name" value="ANK_REP_REGION"/>
    <property type="match status" value="2"/>
</dbReference>
<dbReference type="SUPFAM" id="SSF48403">
    <property type="entry name" value="Ankyrin repeat"/>
    <property type="match status" value="2"/>
</dbReference>
<feature type="region of interest" description="Disordered" evidence="11">
    <location>
        <begin position="1211"/>
        <end position="1285"/>
    </location>
</feature>
<evidence type="ECO:0000256" key="4">
    <source>
        <dbReference type="ARBA" id="ARBA00022692"/>
    </source>
</evidence>
<evidence type="ECO:0000256" key="2">
    <source>
        <dbReference type="ARBA" id="ARBA00007929"/>
    </source>
</evidence>
<keyword evidence="15" id="KW-1185">Reference proteome</keyword>
<protein>
    <recommendedName>
        <fullName evidence="13">Cyclic nucleotide-binding domain-containing protein</fullName>
    </recommendedName>
</protein>
<dbReference type="GO" id="GO:0005249">
    <property type="term" value="F:voltage-gated potassium channel activity"/>
    <property type="evidence" value="ECO:0007669"/>
    <property type="project" value="InterPro"/>
</dbReference>
<evidence type="ECO:0000256" key="6">
    <source>
        <dbReference type="ARBA" id="ARBA00022882"/>
    </source>
</evidence>
<feature type="region of interest" description="Disordered" evidence="11">
    <location>
        <begin position="1"/>
        <end position="27"/>
    </location>
</feature>
<reference evidence="14" key="1">
    <citation type="journal article" date="2020" name="bioRxiv">
        <title>Comparative genomics of Chlamydomonas.</title>
        <authorList>
            <person name="Craig R.J."/>
            <person name="Hasan A.R."/>
            <person name="Ness R.W."/>
            <person name="Keightley P.D."/>
        </authorList>
    </citation>
    <scope>NUCLEOTIDE SEQUENCE</scope>
    <source>
        <strain evidence="14">CCAP 11/70</strain>
    </source>
</reference>
<dbReference type="SUPFAM" id="SSF81324">
    <property type="entry name" value="Voltage-gated potassium channels"/>
    <property type="match status" value="1"/>
</dbReference>
<comment type="subcellular location">
    <subcellularLocation>
        <location evidence="1">Membrane</location>
        <topology evidence="1">Multi-pass membrane protein</topology>
    </subcellularLocation>
</comment>
<feature type="domain" description="Cyclic nucleotide-binding" evidence="13">
    <location>
        <begin position="502"/>
        <end position="549"/>
    </location>
</feature>
<sequence>MQGSKAALKPAQVVPVAGATPSPEGADAEAAIAAANKASANPSVRQLRISAVVDYAPDSPASSRRTTKNGAKASDSGMEKDKDTSVHDTQNNRLDATMKALRKSSVFSTTSLSTIATDDEEDGKHEDGEGVEVGPWSILKKDQQRNSLWSRAKAKAHALNQEAVIRPGNRKYRNWFYIAVIAALISGWVIPFHFAFGPPGGTLLPFTQWTSYIELLSTAIFFVDFVLRFFVAYVDPDTGMLVTKRPRIARHYATSRLFWADLLGWLPLDWLSADVAAAAGAGEQTLVGLAWLKLIHLVRMYRLFDLFADLDYRMVLSQGLLMILRNYTYVIYITHWAACVLYHIAHAEGFSPTSWVGRNAASFAGRPTGQAYLQALYFSVSAFTGLGDSALYAGTVAEAAFMIVYLLFNLFLAAYILGTVTVLVVKNDERSKAFRDKFTALNEFAKQNELPDRLQRAMQDHLEVTFHSEQVDDEHVLGIYPATIRRKVLRHLYLQPVRGCYLFKGCKQRFMDALLTAARVEMFMPGVQVMIEGDNVTELNIIVSGEAVVAAAGINLMAAFSAFAASDPSHKGDSSTRKGPSGSFKDGSQRAGSMTARSMGSMSGRSMGSMNSAKDFSVHSANGFAELMAGKAVTPRYSSDVLAEVAYFTDVPSNETIMSTSVVRVLSLPKAAWEGLMEQFPQQARLVLQNLQHHADIAVLHELRDAADSALLSEEQMRAVLSLLRDKTGATRSTEQQDMVEKVQATVAQSQLELLQRLDDVRALVRSHIRKVDQVRTFDFLGAASDGKVEALRTMLAQGVSPNAADYDGRTGLMLAAVHGHEAVVRLLLDSGAKADQLDAFGNTAMAEAVKNSHDNIIDIMLSYGATLGMEAMAVASVMCQAVFEGDLVKLRRLLKSGAPPDACDYDRRCALHIAGAEGNLAADRWGNTALDEARRVGAAPVVAYLEELLGAEVLAGGAQRHREQLTQQSPGPHRVQACSLGDAERARFIAANGQPGCVYSGLVLAASKGHKEVVEVLTCWVPPEPLTRQGPLALAEAVRGGQAGPAAALRAAGVRLADPRDPELLAAGRDAVLAGDGATVAAMLAAGVALAAERHAAGTLLHAAAAAGNLEVVRRLVEDGGARPNAEDAAGKTPAAVADAAKQPAVAEYLRWAAACLAAAVDKGAGAAAAAAELAAAAASSKWGPLPDLTAAHEKKSKSADGAAAAVVETLPDDDDLPPLLANIMPPSRTPTGGTLSRQLSKQASATRGPDRGPSGRALSQQPSVSEHRTMARPPSSQHNSRRVLKQLSSLTSLTRRPAGADSAPMDDIMAVIMAETTRRPELNSGRHSLSGAADSRTSTGVGYIMQPPTIGAAARNTASGAAVNGHANGHGHGHASQRSTSQGHGGSTLPVLPEEDRDPSTGSTHRDGANAIAPHTPLHSTASDSALPEGTPAAAGARASSRKQLQPPEPAAHRPTSTRPPGLASPPLPPAVLSLASPSGRVRAPSPLAQGSSSGQVPGARPLSRVGAGATAPSVSGGTGSGSGSTTGGGGVSGHHPAPPVDDSIESFLSTPSPPSTAPRSPTASLVGLKPPSPDGPSPARAGSRLAPAPPSATSAARDAAAAGAADGGARPGTSSSGGVRSSSAVRSSSLLEELSELTAPQP</sequence>
<feature type="region of interest" description="Disordered" evidence="11">
    <location>
        <begin position="1363"/>
        <end position="1645"/>
    </location>
</feature>
<dbReference type="InterPro" id="IPR014710">
    <property type="entry name" value="RmlC-like_jellyroll"/>
</dbReference>
<dbReference type="InterPro" id="IPR036770">
    <property type="entry name" value="Ankyrin_rpt-contain_sf"/>
</dbReference>
<dbReference type="Pfam" id="PF00520">
    <property type="entry name" value="Ion_trans"/>
    <property type="match status" value="1"/>
</dbReference>
<dbReference type="InterPro" id="IPR000595">
    <property type="entry name" value="cNMP-bd_dom"/>
</dbReference>
<keyword evidence="5" id="KW-0633">Potassium transport</keyword>
<evidence type="ECO:0000256" key="3">
    <source>
        <dbReference type="ARBA" id="ARBA00022448"/>
    </source>
</evidence>
<dbReference type="Pfam" id="PF12796">
    <property type="entry name" value="Ank_2"/>
    <property type="match status" value="1"/>
</dbReference>
<evidence type="ECO:0000256" key="10">
    <source>
        <dbReference type="PROSITE-ProRule" id="PRU00023"/>
    </source>
</evidence>
<dbReference type="EMBL" id="JAEHOE010000036">
    <property type="protein sequence ID" value="KAG2493568.1"/>
    <property type="molecule type" value="Genomic_DNA"/>
</dbReference>
<feature type="transmembrane region" description="Helical" evidence="12">
    <location>
        <begin position="399"/>
        <end position="425"/>
    </location>
</feature>
<feature type="transmembrane region" description="Helical" evidence="12">
    <location>
        <begin position="327"/>
        <end position="345"/>
    </location>
</feature>
<keyword evidence="7 12" id="KW-1133">Transmembrane helix</keyword>
<evidence type="ECO:0000256" key="8">
    <source>
        <dbReference type="ARBA" id="ARBA00023065"/>
    </source>
</evidence>
<dbReference type="InterPro" id="IPR045319">
    <property type="entry name" value="KAT/AKT"/>
</dbReference>
<feature type="transmembrane region" description="Helical" evidence="12">
    <location>
        <begin position="215"/>
        <end position="234"/>
    </location>
</feature>
<feature type="compositionally biased region" description="Basic and acidic residues" evidence="11">
    <location>
        <begin position="77"/>
        <end position="86"/>
    </location>
</feature>
<dbReference type="Proteomes" id="UP000612055">
    <property type="component" value="Unassembled WGS sequence"/>
</dbReference>
<keyword evidence="5" id="KW-0630">Potassium</keyword>
<dbReference type="Gene3D" id="1.25.40.20">
    <property type="entry name" value="Ankyrin repeat-containing domain"/>
    <property type="match status" value="3"/>
</dbReference>
<dbReference type="PANTHER" id="PTHR45743:SF2">
    <property type="entry name" value="POTASSIUM CHANNEL AKT1"/>
    <property type="match status" value="1"/>
</dbReference>